<reference evidence="6" key="1">
    <citation type="submission" date="2015-04" db="UniProtKB">
        <authorList>
            <consortium name="EnsemblPlants"/>
        </authorList>
    </citation>
    <scope>IDENTIFICATION</scope>
</reference>
<evidence type="ECO:0000256" key="1">
    <source>
        <dbReference type="ARBA" id="ARBA00008668"/>
    </source>
</evidence>
<dbReference type="HOGENOM" id="CLU_254878_0_0_1"/>
<dbReference type="SUPFAM" id="SSF52266">
    <property type="entry name" value="SGNH hydrolase"/>
    <property type="match status" value="2"/>
</dbReference>
<proteinExistence type="inferred from homology"/>
<dbReference type="eggNOG" id="ENOG502QSMM">
    <property type="taxonomic scope" value="Eukaryota"/>
</dbReference>
<evidence type="ECO:0000256" key="5">
    <source>
        <dbReference type="SAM" id="SignalP"/>
    </source>
</evidence>
<evidence type="ECO:0000256" key="3">
    <source>
        <dbReference type="ARBA" id="ARBA00022801"/>
    </source>
</evidence>
<evidence type="ECO:0000313" key="7">
    <source>
        <dbReference type="Proteomes" id="UP000026961"/>
    </source>
</evidence>
<evidence type="ECO:0008006" key="8">
    <source>
        <dbReference type="Google" id="ProtNLM"/>
    </source>
</evidence>
<keyword evidence="3" id="KW-0378">Hydrolase</keyword>
<accession>A0A0D9Z7S1</accession>
<dbReference type="InterPro" id="IPR001087">
    <property type="entry name" value="GDSL"/>
</dbReference>
<feature type="chain" id="PRO_5002352272" description="Esterase" evidence="5">
    <location>
        <begin position="20"/>
        <end position="1142"/>
    </location>
</feature>
<evidence type="ECO:0000256" key="4">
    <source>
        <dbReference type="ARBA" id="ARBA00023180"/>
    </source>
</evidence>
<dbReference type="Proteomes" id="UP000026961">
    <property type="component" value="Chromosome 3"/>
</dbReference>
<dbReference type="InterPro" id="IPR036514">
    <property type="entry name" value="SGNH_hydro_sf"/>
</dbReference>
<reference evidence="6" key="2">
    <citation type="submission" date="2018-05" db="EMBL/GenBank/DDBJ databases">
        <title>OgluRS3 (Oryza glumaepatula Reference Sequence Version 3).</title>
        <authorList>
            <person name="Zhang J."/>
            <person name="Kudrna D."/>
            <person name="Lee S."/>
            <person name="Talag J."/>
            <person name="Welchert J."/>
            <person name="Wing R.A."/>
        </authorList>
    </citation>
    <scope>NUCLEOTIDE SEQUENCE [LARGE SCALE GENOMIC DNA]</scope>
</reference>
<keyword evidence="2 5" id="KW-0732">Signal</keyword>
<sequence length="1142" mass="125069">MTKLYMLLLFLILRGTPHAASTTTAGDGLGSRSFSRMFSFGDSATDTGNGATVNPNSSSNVLPYGETFFSLATPPAATAMAGSPCNATGCPPPGKLLVRSGAVGLGLPFLPPFLRGKMAEDFQHGANFAVGGATALSRDFFKEKGFDVTNIPPYSLDVQMEWFKGLLDSLATTDKERMEIMSKSLFLMGEIGGNDYGYLFTQNRSFTKEIKPLVPKVTAKIENAIKVLINLGAKTIVVPGVFPVGCLPHYLAMFQSKSGPEDYDAFGCIMWLNDFSEYRNCALKRMLQQIPRNPTVTILYGDYSNNILEIIRHPVIHGFKRETVLVPCFMNGNLCPDPSIYISWDGLHLTEAAYKSSISLSSPTMIPVLFLLCAHSATAAANSGGGGHLATGAGGDDGFSCFTRMFSFGDSITDTGNSATISPNASFNRLPYGETFFGRPTGRYSDGRLIVDFLAELGLPFLTPFLRGRETVAAEDFRHGANFAVGGATALRREFFEEMGLDLTNIPPYSLDVQVEWFKSVLHSLASADKERKKIMSKSIFIMGEIGGNDCNQPFFQNQSFINEIKPLVPKVISKIENAIKVLIDLGAKTIIVPGNFPIGCVPGYLGIFRNKLSPKDYDVFGCIKWLNDFSEYHNHALKRMMHRIPHDPTITILYVDYYNTALEITRHPAIHGFKRETVFVACYKGGNSSMNLCPDPSTHISWDGLHLTEAAYKFVAHHMQILMDECNPSLDILDGESIPHGVQTSPVAMEEDVPLMVGSHDSGCGTSVTRPFSLSSPMTTTMLLLFLLLCTNSATADVAGSNGGCGGFKRMFSFGDSITDAGNLATISPPDASFNRLPYGETFFGHPTGRFCDGRLIVDFLADDLGLPFLTPFLRAKSPEDFRQGANFAVAGATALSQDFFKQMGLNLTIIPPFSLDVQLEWFKSVLNSLGSTDQERKEIMSKSLFLMGEVGGNDYNHPFFQNRSFTNEIKPLVPKVIAKIENAIKVLIDLGAKTIVVPGNFPIGCVPSYLTMFQSKSSPQDYDAFGCIKWLNDFSVYHNRALKRMLHQIRRDPTVTILYGDYYNIALEITHHPAVHGFKKETVLVACCGDGGPYNSNSLFSCGGPSTNLCTNPSTYISWDGVHLTEAAYKFVAHHIINKQ</sequence>
<dbReference type="AlphaFoldDB" id="A0A0D9Z7S1"/>
<dbReference type="GO" id="GO:0016788">
    <property type="term" value="F:hydrolase activity, acting on ester bonds"/>
    <property type="evidence" value="ECO:0007669"/>
    <property type="project" value="InterPro"/>
</dbReference>
<protein>
    <recommendedName>
        <fullName evidence="8">Esterase</fullName>
    </recommendedName>
</protein>
<keyword evidence="7" id="KW-1185">Reference proteome</keyword>
<dbReference type="InterPro" id="IPR035669">
    <property type="entry name" value="SGNH_plant_lipase-like"/>
</dbReference>
<comment type="similarity">
    <text evidence="1">Belongs to the 'GDSL' lipolytic enzyme family.</text>
</comment>
<name>A0A0D9Z7S1_9ORYZ</name>
<dbReference type="PANTHER" id="PTHR22835">
    <property type="entry name" value="ZINC FINGER FYVE DOMAIN CONTAINING PROTEIN"/>
    <property type="match status" value="1"/>
</dbReference>
<dbReference type="CDD" id="cd01837">
    <property type="entry name" value="SGNH_plant_lipase_like"/>
    <property type="match status" value="3"/>
</dbReference>
<dbReference type="PANTHER" id="PTHR22835:SF498">
    <property type="entry name" value="GDSL-LIKE LIPASE_ACYLHYDROLASE FAMILY PROTEIN, EXPRESSED"/>
    <property type="match status" value="1"/>
</dbReference>
<keyword evidence="4" id="KW-0325">Glycoprotein</keyword>
<dbReference type="EnsemblPlants" id="OGLUM03G18970.1">
    <property type="protein sequence ID" value="OGLUM03G18970.1"/>
    <property type="gene ID" value="OGLUM03G18970"/>
</dbReference>
<feature type="signal peptide" evidence="5">
    <location>
        <begin position="1"/>
        <end position="19"/>
    </location>
</feature>
<dbReference type="Pfam" id="PF00657">
    <property type="entry name" value="Lipase_GDSL"/>
    <property type="match status" value="3"/>
</dbReference>
<evidence type="ECO:0000256" key="2">
    <source>
        <dbReference type="ARBA" id="ARBA00022729"/>
    </source>
</evidence>
<dbReference type="STRING" id="40148.A0A0D9Z7S1"/>
<organism evidence="6">
    <name type="scientific">Oryza glumipatula</name>
    <dbReference type="NCBI Taxonomy" id="40148"/>
    <lineage>
        <taxon>Eukaryota</taxon>
        <taxon>Viridiplantae</taxon>
        <taxon>Streptophyta</taxon>
        <taxon>Embryophyta</taxon>
        <taxon>Tracheophyta</taxon>
        <taxon>Spermatophyta</taxon>
        <taxon>Magnoliopsida</taxon>
        <taxon>Liliopsida</taxon>
        <taxon>Poales</taxon>
        <taxon>Poaceae</taxon>
        <taxon>BOP clade</taxon>
        <taxon>Oryzoideae</taxon>
        <taxon>Oryzeae</taxon>
        <taxon>Oryzinae</taxon>
        <taxon>Oryza</taxon>
    </lineage>
</organism>
<evidence type="ECO:0000313" key="6">
    <source>
        <dbReference type="EnsemblPlants" id="OGLUM03G18970.1"/>
    </source>
</evidence>
<dbReference type="Gene3D" id="3.40.50.1110">
    <property type="entry name" value="SGNH hydrolase"/>
    <property type="match status" value="3"/>
</dbReference>
<dbReference type="Gramene" id="OGLUM03G18970.1">
    <property type="protein sequence ID" value="OGLUM03G18970.1"/>
    <property type="gene ID" value="OGLUM03G18970"/>
</dbReference>
<dbReference type="FunFam" id="3.40.50.1110:FF:000003">
    <property type="entry name" value="GDSL esterase/lipase APG"/>
    <property type="match status" value="1"/>
</dbReference>